<reference evidence="2" key="1">
    <citation type="journal article" date="2012" name="Nat. Biotechnol.">
        <title>Reference genome sequence of the model plant Setaria.</title>
        <authorList>
            <person name="Bennetzen J.L."/>
            <person name="Schmutz J."/>
            <person name="Wang H."/>
            <person name="Percifield R."/>
            <person name="Hawkins J."/>
            <person name="Pontaroli A.C."/>
            <person name="Estep M."/>
            <person name="Feng L."/>
            <person name="Vaughn J.N."/>
            <person name="Grimwood J."/>
            <person name="Jenkins J."/>
            <person name="Barry K."/>
            <person name="Lindquist E."/>
            <person name="Hellsten U."/>
            <person name="Deshpande S."/>
            <person name="Wang X."/>
            <person name="Wu X."/>
            <person name="Mitros T."/>
            <person name="Triplett J."/>
            <person name="Yang X."/>
            <person name="Ye C.Y."/>
            <person name="Mauro-Herrera M."/>
            <person name="Wang L."/>
            <person name="Li P."/>
            <person name="Sharma M."/>
            <person name="Sharma R."/>
            <person name="Ronald P.C."/>
            <person name="Panaud O."/>
            <person name="Kellogg E.A."/>
            <person name="Brutnell T.P."/>
            <person name="Doust A.N."/>
            <person name="Tuskan G.A."/>
            <person name="Rokhsar D."/>
            <person name="Devos K.M."/>
        </authorList>
    </citation>
    <scope>NUCLEOTIDE SEQUENCE [LARGE SCALE GENOMIC DNA]</scope>
    <source>
        <strain evidence="2">cv. Yugu1</strain>
    </source>
</reference>
<keyword evidence="2" id="KW-1185">Reference proteome</keyword>
<reference evidence="1" key="2">
    <citation type="submission" date="2018-08" db="UniProtKB">
        <authorList>
            <consortium name="EnsemblPlants"/>
        </authorList>
    </citation>
    <scope>IDENTIFICATION</scope>
    <source>
        <strain evidence="1">Yugu1</strain>
    </source>
</reference>
<protein>
    <submittedName>
        <fullName evidence="1">Uncharacterized protein</fullName>
    </submittedName>
</protein>
<dbReference type="InParanoid" id="K4AMZ9"/>
<organism evidence="1 2">
    <name type="scientific">Setaria italica</name>
    <name type="common">Foxtail millet</name>
    <name type="synonym">Panicum italicum</name>
    <dbReference type="NCBI Taxonomy" id="4555"/>
    <lineage>
        <taxon>Eukaryota</taxon>
        <taxon>Viridiplantae</taxon>
        <taxon>Streptophyta</taxon>
        <taxon>Embryophyta</taxon>
        <taxon>Tracheophyta</taxon>
        <taxon>Spermatophyta</taxon>
        <taxon>Magnoliopsida</taxon>
        <taxon>Liliopsida</taxon>
        <taxon>Poales</taxon>
        <taxon>Poaceae</taxon>
        <taxon>PACMAD clade</taxon>
        <taxon>Panicoideae</taxon>
        <taxon>Panicodae</taxon>
        <taxon>Paniceae</taxon>
        <taxon>Cenchrinae</taxon>
        <taxon>Setaria</taxon>
    </lineage>
</organism>
<dbReference type="Proteomes" id="UP000004995">
    <property type="component" value="Unassembled WGS sequence"/>
</dbReference>
<evidence type="ECO:0000313" key="1">
    <source>
        <dbReference type="EnsemblPlants" id="KQK91828"/>
    </source>
</evidence>
<proteinExistence type="predicted"/>
<dbReference type="EnsemblPlants" id="KQK91828">
    <property type="protein sequence ID" value="KQK91828"/>
    <property type="gene ID" value="SETIT_040295mg"/>
</dbReference>
<name>K4AMZ9_SETIT</name>
<dbReference type="EMBL" id="AGNK02006071">
    <property type="status" value="NOT_ANNOTATED_CDS"/>
    <property type="molecule type" value="Genomic_DNA"/>
</dbReference>
<sequence length="60" mass="6714">MTSCVDSGRQRSFPSKKADIYKRAFSAAADLQLFHCAWWQLSGSPTPMVLGWGQSAERSY</sequence>
<accession>K4AMZ9</accession>
<dbReference type="AlphaFoldDB" id="K4AMZ9"/>
<dbReference type="HOGENOM" id="CLU_2946111_0_0_1"/>
<dbReference type="Gramene" id="KQK91828">
    <property type="protein sequence ID" value="KQK91828"/>
    <property type="gene ID" value="SETIT_040295mg"/>
</dbReference>
<evidence type="ECO:0000313" key="2">
    <source>
        <dbReference type="Proteomes" id="UP000004995"/>
    </source>
</evidence>